<dbReference type="InterPro" id="IPR000073">
    <property type="entry name" value="AB_hydrolase_1"/>
</dbReference>
<name>A0A173LPK2_9ACTN</name>
<dbReference type="PRINTS" id="PR00111">
    <property type="entry name" value="ABHYDROLASE"/>
</dbReference>
<protein>
    <submittedName>
        <fullName evidence="2">4,5:9,10-diseco-3-hydroxy-5,9, 17-trioxoandrosta-1(10),2-diene-4-oate hydrolase</fullName>
    </submittedName>
</protein>
<dbReference type="STRING" id="499555.BJL86_2839"/>
<dbReference type="InterPro" id="IPR000639">
    <property type="entry name" value="Epox_hydrolase-like"/>
</dbReference>
<dbReference type="RefSeq" id="WP_067472905.1">
    <property type="nucleotide sequence ID" value="NZ_CP015961.1"/>
</dbReference>
<gene>
    <name evidence="2" type="ORF">BJL86_2839</name>
</gene>
<evidence type="ECO:0000259" key="1">
    <source>
        <dbReference type="Pfam" id="PF00561"/>
    </source>
</evidence>
<dbReference type="OrthoDB" id="9801162at2"/>
<dbReference type="InterPro" id="IPR029058">
    <property type="entry name" value="AB_hydrolase_fold"/>
</dbReference>
<evidence type="ECO:0000313" key="3">
    <source>
        <dbReference type="Proteomes" id="UP000186104"/>
    </source>
</evidence>
<feature type="domain" description="AB hydrolase-1" evidence="1">
    <location>
        <begin position="215"/>
        <end position="269"/>
    </location>
</feature>
<dbReference type="PRINTS" id="PR00412">
    <property type="entry name" value="EPOXHYDRLASE"/>
</dbReference>
<keyword evidence="2" id="KW-0378">Hydrolase</keyword>
<dbReference type="EMBL" id="CP015961">
    <property type="protein sequence ID" value="ANI93599.1"/>
    <property type="molecule type" value="Genomic_DNA"/>
</dbReference>
<dbReference type="Proteomes" id="UP000186104">
    <property type="component" value="Chromosome"/>
</dbReference>
<organism evidence="2 3">
    <name type="scientific">Dietzia timorensis</name>
    <dbReference type="NCBI Taxonomy" id="499555"/>
    <lineage>
        <taxon>Bacteria</taxon>
        <taxon>Bacillati</taxon>
        <taxon>Actinomycetota</taxon>
        <taxon>Actinomycetes</taxon>
        <taxon>Mycobacteriales</taxon>
        <taxon>Dietziaceae</taxon>
        <taxon>Dietzia</taxon>
    </lineage>
</organism>
<proteinExistence type="predicted"/>
<sequence>MAALNERTIRVGARDLHVGSTGSGPAVVLLHGGGPGASGVANWSRNIDALAEHFTVHIPDMPGYGKSTKHIEHDDPFGDLAASIRGLLDELDIDKAHLVGNSYGGAAALRLALDRPDRVNRMVLNGPGGIGTTKAPPTKGLNALLGYYGGDGPSRKKMDDFIRTYLVADPGSVTDDVIEGRYQDSLDPEVIKNPPLRRPSGKNALRTLWRMDITRDRRLKSCEVPTLVMWGTEDKINRPSGGPALAHTMPHADLYLASGIGHWVQWEAPDLFNTMAIDFLRGEAGR</sequence>
<dbReference type="Gene3D" id="3.40.50.1820">
    <property type="entry name" value="alpha/beta hydrolase"/>
    <property type="match status" value="1"/>
</dbReference>
<feature type="domain" description="AB hydrolase-1" evidence="1">
    <location>
        <begin position="26"/>
        <end position="132"/>
    </location>
</feature>
<dbReference type="Pfam" id="PF00561">
    <property type="entry name" value="Abhydrolase_1"/>
    <property type="match status" value="2"/>
</dbReference>
<dbReference type="KEGG" id="dtm:BJL86_2839"/>
<reference evidence="2 3" key="1">
    <citation type="submission" date="2016-06" db="EMBL/GenBank/DDBJ databases">
        <title>Complete genome sequence of a saline-alkali tolerant type strain Dietzia timorensis ID05-A0528T.</title>
        <authorList>
            <person name="Wu X."/>
        </authorList>
    </citation>
    <scope>NUCLEOTIDE SEQUENCE [LARGE SCALE GENOMIC DNA]</scope>
    <source>
        <strain evidence="2 3">ID05-A0528</strain>
    </source>
</reference>
<dbReference type="GO" id="GO:0016787">
    <property type="term" value="F:hydrolase activity"/>
    <property type="evidence" value="ECO:0007669"/>
    <property type="project" value="UniProtKB-KW"/>
</dbReference>
<keyword evidence="3" id="KW-1185">Reference proteome</keyword>
<dbReference type="PANTHER" id="PTHR46438">
    <property type="entry name" value="ALPHA/BETA-HYDROLASES SUPERFAMILY PROTEIN"/>
    <property type="match status" value="1"/>
</dbReference>
<dbReference type="PANTHER" id="PTHR46438:SF11">
    <property type="entry name" value="LIPASE-RELATED"/>
    <property type="match status" value="1"/>
</dbReference>
<dbReference type="AlphaFoldDB" id="A0A173LPK2"/>
<accession>A0A173LPK2</accession>
<dbReference type="SUPFAM" id="SSF53474">
    <property type="entry name" value="alpha/beta-Hydrolases"/>
    <property type="match status" value="1"/>
</dbReference>
<evidence type="ECO:0000313" key="2">
    <source>
        <dbReference type="EMBL" id="ANI93599.1"/>
    </source>
</evidence>